<dbReference type="InterPro" id="IPR047109">
    <property type="entry name" value="CAD-like"/>
</dbReference>
<protein>
    <submittedName>
        <fullName evidence="4">Uncharacterized protein</fullName>
    </submittedName>
</protein>
<dbReference type="GO" id="GO:0016616">
    <property type="term" value="F:oxidoreductase activity, acting on the CH-OH group of donors, NAD or NADP as acceptor"/>
    <property type="evidence" value="ECO:0007669"/>
    <property type="project" value="InterPro"/>
</dbReference>
<dbReference type="GO" id="GO:0046872">
    <property type="term" value="F:metal ion binding"/>
    <property type="evidence" value="ECO:0007669"/>
    <property type="project" value="UniProtKB-KW"/>
</dbReference>
<comment type="caution">
    <text evidence="4">The sequence shown here is derived from an EMBL/GenBank/DDBJ whole genome shotgun (WGS) entry which is preliminary data.</text>
</comment>
<name>A0AAV9KRJ7_9SOLN</name>
<organism evidence="4 5">
    <name type="scientific">Solanum pinnatisectum</name>
    <name type="common">tansyleaf nightshade</name>
    <dbReference type="NCBI Taxonomy" id="50273"/>
    <lineage>
        <taxon>Eukaryota</taxon>
        <taxon>Viridiplantae</taxon>
        <taxon>Streptophyta</taxon>
        <taxon>Embryophyta</taxon>
        <taxon>Tracheophyta</taxon>
        <taxon>Spermatophyta</taxon>
        <taxon>Magnoliopsida</taxon>
        <taxon>eudicotyledons</taxon>
        <taxon>Gunneridae</taxon>
        <taxon>Pentapetalae</taxon>
        <taxon>asterids</taxon>
        <taxon>lamiids</taxon>
        <taxon>Solanales</taxon>
        <taxon>Solanaceae</taxon>
        <taxon>Solanoideae</taxon>
        <taxon>Solaneae</taxon>
        <taxon>Solanum</taxon>
    </lineage>
</organism>
<dbReference type="EMBL" id="JAWPEI010000009">
    <property type="protein sequence ID" value="KAK4715260.1"/>
    <property type="molecule type" value="Genomic_DNA"/>
</dbReference>
<accession>A0AAV9KRJ7</accession>
<keyword evidence="2" id="KW-0862">Zinc</keyword>
<evidence type="ECO:0000256" key="3">
    <source>
        <dbReference type="ARBA" id="ARBA00023002"/>
    </source>
</evidence>
<dbReference type="PANTHER" id="PTHR42683">
    <property type="entry name" value="ALDEHYDE REDUCTASE"/>
    <property type="match status" value="1"/>
</dbReference>
<keyword evidence="3" id="KW-0560">Oxidoreductase</keyword>
<dbReference type="Proteomes" id="UP001311915">
    <property type="component" value="Unassembled WGS sequence"/>
</dbReference>
<dbReference type="Gene3D" id="3.40.50.720">
    <property type="entry name" value="NAD(P)-binding Rossmann-like Domain"/>
    <property type="match status" value="1"/>
</dbReference>
<keyword evidence="1" id="KW-0479">Metal-binding</keyword>
<dbReference type="Gene3D" id="3.90.180.10">
    <property type="entry name" value="Medium-chain alcohol dehydrogenases, catalytic domain"/>
    <property type="match status" value="1"/>
</dbReference>
<proteinExistence type="predicted"/>
<keyword evidence="5" id="KW-1185">Reference proteome</keyword>
<evidence type="ECO:0000256" key="1">
    <source>
        <dbReference type="ARBA" id="ARBA00022723"/>
    </source>
</evidence>
<reference evidence="4 5" key="1">
    <citation type="submission" date="2023-10" db="EMBL/GenBank/DDBJ databases">
        <title>Genome-Wide Identification Analysis in wild type Solanum Pinnatisectum Reveals Some Genes Defensing Phytophthora Infestans.</title>
        <authorList>
            <person name="Sun C."/>
        </authorList>
    </citation>
    <scope>NUCLEOTIDE SEQUENCE [LARGE SCALE GENOMIC DNA]</scope>
    <source>
        <strain evidence="4">LQN</strain>
        <tissue evidence="4">Leaf</tissue>
    </source>
</reference>
<evidence type="ECO:0000256" key="2">
    <source>
        <dbReference type="ARBA" id="ARBA00022833"/>
    </source>
</evidence>
<dbReference type="AlphaFoldDB" id="A0AAV9KRJ7"/>
<gene>
    <name evidence="4" type="ORF">R3W88_013598</name>
</gene>
<sequence length="91" mass="10088">MEHQLRRLLRHNRCSCPRKQALTAAAPLFCARITTYSPLRYLGLDKPKLHVDVVGLGGLGHVHVNFAKALGLKVRIISVMTCLTSQVSKVL</sequence>
<evidence type="ECO:0000313" key="4">
    <source>
        <dbReference type="EMBL" id="KAK4715260.1"/>
    </source>
</evidence>
<dbReference type="SUPFAM" id="SSF51735">
    <property type="entry name" value="NAD(P)-binding Rossmann-fold domains"/>
    <property type="match status" value="1"/>
</dbReference>
<dbReference type="InterPro" id="IPR036291">
    <property type="entry name" value="NAD(P)-bd_dom_sf"/>
</dbReference>
<evidence type="ECO:0000313" key="5">
    <source>
        <dbReference type="Proteomes" id="UP001311915"/>
    </source>
</evidence>